<organism evidence="4 5">
    <name type="scientific">Actinoplanes auranticolor</name>
    <dbReference type="NCBI Taxonomy" id="47988"/>
    <lineage>
        <taxon>Bacteria</taxon>
        <taxon>Bacillati</taxon>
        <taxon>Actinomycetota</taxon>
        <taxon>Actinomycetes</taxon>
        <taxon>Micromonosporales</taxon>
        <taxon>Micromonosporaceae</taxon>
        <taxon>Actinoplanes</taxon>
    </lineage>
</organism>
<feature type="signal peptide" evidence="3">
    <location>
        <begin position="1"/>
        <end position="24"/>
    </location>
</feature>
<proteinExistence type="predicted"/>
<keyword evidence="3" id="KW-0732">Signal</keyword>
<evidence type="ECO:0000256" key="2">
    <source>
        <dbReference type="SAM" id="Phobius"/>
    </source>
</evidence>
<protein>
    <recommendedName>
        <fullName evidence="6">LPXTG-motif cell wall-anchored protein</fullName>
    </recommendedName>
</protein>
<dbReference type="AlphaFoldDB" id="A0A919VQX0"/>
<dbReference type="Proteomes" id="UP000681340">
    <property type="component" value="Unassembled WGS sequence"/>
</dbReference>
<evidence type="ECO:0000256" key="1">
    <source>
        <dbReference type="SAM" id="MobiDB-lite"/>
    </source>
</evidence>
<comment type="caution">
    <text evidence="4">The sequence shown here is derived from an EMBL/GenBank/DDBJ whole genome shotgun (WGS) entry which is preliminary data.</text>
</comment>
<evidence type="ECO:0000256" key="3">
    <source>
        <dbReference type="SAM" id="SignalP"/>
    </source>
</evidence>
<evidence type="ECO:0000313" key="5">
    <source>
        <dbReference type="Proteomes" id="UP000681340"/>
    </source>
</evidence>
<keyword evidence="5" id="KW-1185">Reference proteome</keyword>
<evidence type="ECO:0000313" key="4">
    <source>
        <dbReference type="EMBL" id="GIM75384.1"/>
    </source>
</evidence>
<accession>A0A919VQX0</accession>
<dbReference type="EMBL" id="BOQL01000057">
    <property type="protein sequence ID" value="GIM75384.1"/>
    <property type="molecule type" value="Genomic_DNA"/>
</dbReference>
<feature type="chain" id="PRO_5037617729" description="LPXTG-motif cell wall-anchored protein" evidence="3">
    <location>
        <begin position="25"/>
        <end position="328"/>
    </location>
</feature>
<feature type="transmembrane region" description="Helical" evidence="2">
    <location>
        <begin position="210"/>
        <end position="228"/>
    </location>
</feature>
<feature type="transmembrane region" description="Helical" evidence="2">
    <location>
        <begin position="262"/>
        <end position="282"/>
    </location>
</feature>
<feature type="transmembrane region" description="Helical" evidence="2">
    <location>
        <begin position="187"/>
        <end position="203"/>
    </location>
</feature>
<dbReference type="RefSeq" id="WP_246595609.1">
    <property type="nucleotide sequence ID" value="NZ_BAABEA010000003.1"/>
</dbReference>
<feature type="transmembrane region" description="Helical" evidence="2">
    <location>
        <begin position="234"/>
        <end position="255"/>
    </location>
</feature>
<gene>
    <name evidence="4" type="ORF">Aau02nite_65630</name>
</gene>
<evidence type="ECO:0008006" key="6">
    <source>
        <dbReference type="Google" id="ProtNLM"/>
    </source>
</evidence>
<keyword evidence="2" id="KW-1133">Transmembrane helix</keyword>
<reference evidence="4" key="1">
    <citation type="submission" date="2021-03" db="EMBL/GenBank/DDBJ databases">
        <title>Whole genome shotgun sequence of Actinoplanes auranticolor NBRC 12245.</title>
        <authorList>
            <person name="Komaki H."/>
            <person name="Tamura T."/>
        </authorList>
    </citation>
    <scope>NUCLEOTIDE SEQUENCE</scope>
    <source>
        <strain evidence="4">NBRC 12245</strain>
    </source>
</reference>
<keyword evidence="2" id="KW-0472">Membrane</keyword>
<feature type="transmembrane region" description="Helical" evidence="2">
    <location>
        <begin position="294"/>
        <end position="316"/>
    </location>
</feature>
<name>A0A919VQX0_9ACTN</name>
<feature type="region of interest" description="Disordered" evidence="1">
    <location>
        <begin position="101"/>
        <end position="126"/>
    </location>
</feature>
<keyword evidence="2" id="KW-0812">Transmembrane</keyword>
<sequence>MRRTTLFLAVLAGALLVPAGPASAHGGEGPDATAYRTEVTGLSSAQPGLTVRVVEAGARLELVNGTGRTIEVLGYQGEPYLEVRPDGTYENVNSPATYTNQTLDGDTPVPAGASPTAAPQWRRVSTGTTARWHDQRIRWLDDGLPPQAQADPSRSHQVLEWVVPLRDGVRTLDVRGTVTWEPPPPAWLWWVGALALGAGLTALGRRRARLLGPVALAAGTITLGYAVTRMSLGAGGQSPAIVAAVLAVAAGVLTLRGRTPFLLALAGALLTVFGGLADAGVLAQAVVPFPGPSWLARAAVLVAIGAGVAMAATGVLRLRAAPLSSVHD</sequence>